<dbReference type="InterPro" id="IPR047589">
    <property type="entry name" value="DUF11_rpt"/>
</dbReference>
<proteinExistence type="predicted"/>
<accession>A0A1F6D9A3</accession>
<dbReference type="Proteomes" id="UP000177958">
    <property type="component" value="Unassembled WGS sequence"/>
</dbReference>
<feature type="transmembrane region" description="Helical" evidence="1">
    <location>
        <begin position="72"/>
        <end position="94"/>
    </location>
</feature>
<evidence type="ECO:0000259" key="2">
    <source>
        <dbReference type="Pfam" id="PF01345"/>
    </source>
</evidence>
<reference evidence="3 4" key="1">
    <citation type="journal article" date="2016" name="Nat. Commun.">
        <title>Thousands of microbial genomes shed light on interconnected biogeochemical processes in an aquifer system.</title>
        <authorList>
            <person name="Anantharaman K."/>
            <person name="Brown C.T."/>
            <person name="Hug L.A."/>
            <person name="Sharon I."/>
            <person name="Castelle C.J."/>
            <person name="Probst A.J."/>
            <person name="Thomas B.C."/>
            <person name="Singh A."/>
            <person name="Wilkins M.J."/>
            <person name="Karaoz U."/>
            <person name="Brodie E.L."/>
            <person name="Williams K.H."/>
            <person name="Hubbard S.S."/>
            <person name="Banfield J.F."/>
        </authorList>
    </citation>
    <scope>NUCLEOTIDE SEQUENCE [LARGE SCALE GENOMIC DNA]</scope>
</reference>
<name>A0A1F6D9A3_9BACT</name>
<evidence type="ECO:0000313" key="4">
    <source>
        <dbReference type="Proteomes" id="UP000177958"/>
    </source>
</evidence>
<evidence type="ECO:0000256" key="1">
    <source>
        <dbReference type="SAM" id="Phobius"/>
    </source>
</evidence>
<keyword evidence="1" id="KW-1133">Transmembrane helix</keyword>
<protein>
    <recommendedName>
        <fullName evidence="2">DUF11 domain-containing protein</fullName>
    </recommendedName>
</protein>
<feature type="domain" description="DUF11" evidence="2">
    <location>
        <begin position="230"/>
        <end position="301"/>
    </location>
</feature>
<dbReference type="AlphaFoldDB" id="A0A1F6D9A3"/>
<dbReference type="Pfam" id="PF01345">
    <property type="entry name" value="DUF11"/>
    <property type="match status" value="1"/>
</dbReference>
<dbReference type="InterPro" id="IPR001434">
    <property type="entry name" value="OmcB-like_DUF11"/>
</dbReference>
<gene>
    <name evidence="3" type="ORF">A2853_03120</name>
</gene>
<dbReference type="PANTHER" id="PTHR35902">
    <property type="entry name" value="S-LAYER DOMAIN-LIKE PROTEIN-RELATED"/>
    <property type="match status" value="1"/>
</dbReference>
<organism evidence="3 4">
    <name type="scientific">Candidatus Kaiserbacteria bacterium RIFCSPHIGHO2_01_FULL_55_17</name>
    <dbReference type="NCBI Taxonomy" id="1798484"/>
    <lineage>
        <taxon>Bacteria</taxon>
        <taxon>Candidatus Kaiseribacteriota</taxon>
    </lineage>
</organism>
<dbReference type="PANTHER" id="PTHR35902:SF3">
    <property type="entry name" value="NPCBM-ASSOCIATED, NEW3 DOMAIN OF ALPHA-GALACTOSIDASE"/>
    <property type="match status" value="1"/>
</dbReference>
<dbReference type="EMBL" id="MFKX01000008">
    <property type="protein sequence ID" value="OGG57897.1"/>
    <property type="molecule type" value="Genomic_DNA"/>
</dbReference>
<keyword evidence="1" id="KW-0472">Membrane</keyword>
<comment type="caution">
    <text evidence="3">The sequence shown here is derived from an EMBL/GenBank/DDBJ whole genome shotgun (WGS) entry which is preliminary data.</text>
</comment>
<keyword evidence="1" id="KW-0812">Transmembrane</keyword>
<evidence type="ECO:0000313" key="3">
    <source>
        <dbReference type="EMBL" id="OGG57897.1"/>
    </source>
</evidence>
<sequence length="661" mass="70035">MEPSESKHDEEKIERLRRAMYSRKLSEQLKERPRRQMEEIRPVVGENWHREESEVPSSIVAPRTIGLVRKALWWFLGLAVIFFVGAVVFFVYYFTIGGGASSAAPGNIDIVMTGPSQIAGGDPTQLQITVTNRNQVPLQLADLVITYPSGTRSPTDLSTDLSSQRISLGTIEAGGRRQGTVTAIFAGSGGTATVKADLEYRISGSSAIFVATSNYQALLSSSPIALSIAGNTETVSGQPVEFTITVSSNANTTIKDVLLAANFPFGFTFVSANPAPTQGSVWEIGDIRPGEKREIVLRGTLIGESGDERVFRFDTGTRKNAEEKTITTSLSENSFRMTVSEPFLGLGIAVNKSTGSRIVVSPGGQVNVVVNWQNNLSTAIQDAVIVARLTGLTIDGATVLSPDGFFRSSDGVVLWDKTTTNGALDSLAPGGKGSVSFTFQMPSSEVLKNVSNPSLTITVNAAGKRVSETGVPENLQAAALQRIAVSSDLLVTAQGLYYANPFGSSGPLPPKANAETTYAIVFTITNTTNKIENAKLTATLPAYVRWVGIYSPASEVLSFNQNDSTVTWDIGGIEQGVGVDGVSPRQAAIAIGFTPSTSQIGQEPSLLQDIVLTGVDQAAGTAVNKKLDDVTSDLIRVSKSATSIPAAPDPGFSSTQGTVVR</sequence>
<dbReference type="NCBIfam" id="TIGR01451">
    <property type="entry name" value="B_ant_repeat"/>
    <property type="match status" value="1"/>
</dbReference>